<evidence type="ECO:0000256" key="1">
    <source>
        <dbReference type="ARBA" id="ARBA00008668"/>
    </source>
</evidence>
<dbReference type="SUPFAM" id="SSF56399">
    <property type="entry name" value="ADP-ribosylation"/>
    <property type="match status" value="1"/>
</dbReference>
<comment type="similarity">
    <text evidence="1">Belongs to the 'GDSL' lipolytic enzyme family.</text>
</comment>
<protein>
    <submittedName>
        <fullName evidence="3">Uncharacterized protein</fullName>
    </submittedName>
</protein>
<dbReference type="EMBL" id="OOIL02000038">
    <property type="protein sequence ID" value="VFQ59565.1"/>
    <property type="molecule type" value="Genomic_DNA"/>
</dbReference>
<reference evidence="3 4" key="1">
    <citation type="submission" date="2018-04" db="EMBL/GenBank/DDBJ databases">
        <authorList>
            <person name="Vogel A."/>
        </authorList>
    </citation>
    <scope>NUCLEOTIDE SEQUENCE [LARGE SCALE GENOMIC DNA]</scope>
</reference>
<dbReference type="InterPro" id="IPR001087">
    <property type="entry name" value="GDSL"/>
</dbReference>
<dbReference type="Pfam" id="PF00657">
    <property type="entry name" value="Lipase_GDSL"/>
    <property type="match status" value="2"/>
</dbReference>
<name>A0A484K4V8_9ASTE</name>
<dbReference type="Pfam" id="PF06108">
    <property type="entry name" value="DUF952"/>
    <property type="match status" value="1"/>
</dbReference>
<evidence type="ECO:0000313" key="4">
    <source>
        <dbReference type="Proteomes" id="UP000595140"/>
    </source>
</evidence>
<keyword evidence="2" id="KW-0325">Glycoprotein</keyword>
<dbReference type="InterPro" id="IPR009297">
    <property type="entry name" value="DUF952"/>
</dbReference>
<dbReference type="PANTHER" id="PTHR22835">
    <property type="entry name" value="ZINC FINGER FYVE DOMAIN CONTAINING PROTEIN"/>
    <property type="match status" value="1"/>
</dbReference>
<keyword evidence="4" id="KW-1185">Reference proteome</keyword>
<evidence type="ECO:0000313" key="3">
    <source>
        <dbReference type="EMBL" id="VFQ59565.1"/>
    </source>
</evidence>
<dbReference type="GO" id="GO:0016788">
    <property type="term" value="F:hydrolase activity, acting on ester bonds"/>
    <property type="evidence" value="ECO:0007669"/>
    <property type="project" value="InterPro"/>
</dbReference>
<gene>
    <name evidence="3" type="ORF">CCAM_LOCUS1341</name>
</gene>
<dbReference type="InterPro" id="IPR036514">
    <property type="entry name" value="SGNH_hydro_sf"/>
</dbReference>
<sequence length="471" mass="52407">MNFHKDLFLLQIDAKKLGDGLVYKAVDDTNVFPHFYGPSRSFSPLPLDAVVKSEQLVMSEGKFRCRTYFIMHGKIAQLPQSVIQSLSLQFQGRMSDGRLILDFLCESLNASYLSPFVESVGANFTNGVNFAMSGSSIIPTSDFFSLQNQVAHFGRFKRRSLDFFYEEDKDLLGNEEFENGLYLIDIGQNDLATVFGPLPTRGKEVLGPQYRASGLLARNIGKQKVFSQVFSQLLLLDSLIDAVMALGAGDTYLLGDEEEFENGLYVIDMGQNDLDAAFGSQPFPNYEAVQKAIPYFISEIASAIRGLYQQGARRFWVHNTGPLGCLPKVLTRRNYSPGELDEHGCAISVNNGALEFNRELFTLCNQLRPQMEGAVIVYVDVYSIKYDLIANSSAYGFENAITACCGYGGGQYNYKSTSLCGAPGSKVCDKRSEYVNWDGTHYTEAANRFVATQILSTRYSNPRLALSDLFF</sequence>
<dbReference type="Gene3D" id="3.40.50.1110">
    <property type="entry name" value="SGNH hydrolase"/>
    <property type="match status" value="1"/>
</dbReference>
<accession>A0A484K4V8</accession>
<dbReference type="PANTHER" id="PTHR22835:SF542">
    <property type="match status" value="1"/>
</dbReference>
<dbReference type="OrthoDB" id="655468at2759"/>
<dbReference type="Gene3D" id="3.20.170.20">
    <property type="entry name" value="Protein of unknown function DUF952"/>
    <property type="match status" value="1"/>
</dbReference>
<evidence type="ECO:0000256" key="2">
    <source>
        <dbReference type="ARBA" id="ARBA00023180"/>
    </source>
</evidence>
<dbReference type="Proteomes" id="UP000595140">
    <property type="component" value="Unassembled WGS sequence"/>
</dbReference>
<organism evidence="3 4">
    <name type="scientific">Cuscuta campestris</name>
    <dbReference type="NCBI Taxonomy" id="132261"/>
    <lineage>
        <taxon>Eukaryota</taxon>
        <taxon>Viridiplantae</taxon>
        <taxon>Streptophyta</taxon>
        <taxon>Embryophyta</taxon>
        <taxon>Tracheophyta</taxon>
        <taxon>Spermatophyta</taxon>
        <taxon>Magnoliopsida</taxon>
        <taxon>eudicotyledons</taxon>
        <taxon>Gunneridae</taxon>
        <taxon>Pentapetalae</taxon>
        <taxon>asterids</taxon>
        <taxon>lamiids</taxon>
        <taxon>Solanales</taxon>
        <taxon>Convolvulaceae</taxon>
        <taxon>Cuscuteae</taxon>
        <taxon>Cuscuta</taxon>
        <taxon>Cuscuta subgen. Grammica</taxon>
        <taxon>Cuscuta sect. Cleistogrammica</taxon>
    </lineage>
</organism>
<dbReference type="AlphaFoldDB" id="A0A484K4V8"/>
<proteinExistence type="inferred from homology"/>